<dbReference type="AlphaFoldDB" id="A0A951QHZ2"/>
<dbReference type="PANTHER" id="PTHR43685:SF13">
    <property type="entry name" value="O ANTIGEN BIOSYNTHESIS RHAMNOSYLTRANSFERASE RFBN"/>
    <property type="match status" value="1"/>
</dbReference>
<dbReference type="PANTHER" id="PTHR43685">
    <property type="entry name" value="GLYCOSYLTRANSFERASE"/>
    <property type="match status" value="1"/>
</dbReference>
<gene>
    <name evidence="2" type="ORF">KME15_27565</name>
</gene>
<dbReference type="InterPro" id="IPR029044">
    <property type="entry name" value="Nucleotide-diphossugar_trans"/>
</dbReference>
<evidence type="ECO:0000313" key="2">
    <source>
        <dbReference type="EMBL" id="MBW4662424.1"/>
    </source>
</evidence>
<dbReference type="EMBL" id="JAHHHD010000075">
    <property type="protein sequence ID" value="MBW4662424.1"/>
    <property type="molecule type" value="Genomic_DNA"/>
</dbReference>
<comment type="caution">
    <text evidence="2">The sequence shown here is derived from an EMBL/GenBank/DDBJ whole genome shotgun (WGS) entry which is preliminary data.</text>
</comment>
<reference evidence="2" key="2">
    <citation type="journal article" date="2022" name="Microbiol. Resour. Announc.">
        <title>Metagenome Sequencing to Explore Phylogenomics of Terrestrial Cyanobacteria.</title>
        <authorList>
            <person name="Ward R.D."/>
            <person name="Stajich J.E."/>
            <person name="Johansen J.R."/>
            <person name="Huntemann M."/>
            <person name="Clum A."/>
            <person name="Foster B."/>
            <person name="Foster B."/>
            <person name="Roux S."/>
            <person name="Palaniappan K."/>
            <person name="Varghese N."/>
            <person name="Mukherjee S."/>
            <person name="Reddy T.B.K."/>
            <person name="Daum C."/>
            <person name="Copeland A."/>
            <person name="Chen I.A."/>
            <person name="Ivanova N.N."/>
            <person name="Kyrpides N.C."/>
            <person name="Shapiro N."/>
            <person name="Eloe-Fadrosh E.A."/>
            <person name="Pietrasiak N."/>
        </authorList>
    </citation>
    <scope>NUCLEOTIDE SEQUENCE</scope>
    <source>
        <strain evidence="2">UHER 2000/2452</strain>
    </source>
</reference>
<organism evidence="2 3">
    <name type="scientific">Drouetiella hepatica Uher 2000/2452</name>
    <dbReference type="NCBI Taxonomy" id="904376"/>
    <lineage>
        <taxon>Bacteria</taxon>
        <taxon>Bacillati</taxon>
        <taxon>Cyanobacteriota</taxon>
        <taxon>Cyanophyceae</taxon>
        <taxon>Oculatellales</taxon>
        <taxon>Oculatellaceae</taxon>
        <taxon>Drouetiella</taxon>
    </lineage>
</organism>
<name>A0A951QHZ2_9CYAN</name>
<dbReference type="Gene3D" id="3.90.550.10">
    <property type="entry name" value="Spore Coat Polysaccharide Biosynthesis Protein SpsA, Chain A"/>
    <property type="match status" value="1"/>
</dbReference>
<proteinExistence type="predicted"/>
<dbReference type="Pfam" id="PF00535">
    <property type="entry name" value="Glycos_transf_2"/>
    <property type="match status" value="1"/>
</dbReference>
<protein>
    <submittedName>
        <fullName evidence="2">Glycosyltransferase</fullName>
    </submittedName>
</protein>
<evidence type="ECO:0000259" key="1">
    <source>
        <dbReference type="Pfam" id="PF00535"/>
    </source>
</evidence>
<dbReference type="Proteomes" id="UP000757435">
    <property type="component" value="Unassembled WGS sequence"/>
</dbReference>
<dbReference type="SUPFAM" id="SSF53448">
    <property type="entry name" value="Nucleotide-diphospho-sugar transferases"/>
    <property type="match status" value="1"/>
</dbReference>
<reference evidence="2" key="1">
    <citation type="submission" date="2021-05" db="EMBL/GenBank/DDBJ databases">
        <authorList>
            <person name="Pietrasiak N."/>
            <person name="Ward R."/>
            <person name="Stajich J.E."/>
            <person name="Kurbessoian T."/>
        </authorList>
    </citation>
    <scope>NUCLEOTIDE SEQUENCE</scope>
    <source>
        <strain evidence="2">UHER 2000/2452</strain>
    </source>
</reference>
<accession>A0A951QHZ2</accession>
<feature type="domain" description="Glycosyltransferase 2-like" evidence="1">
    <location>
        <begin position="8"/>
        <end position="182"/>
    </location>
</feature>
<dbReference type="InterPro" id="IPR001173">
    <property type="entry name" value="Glyco_trans_2-like"/>
</dbReference>
<evidence type="ECO:0000313" key="3">
    <source>
        <dbReference type="Proteomes" id="UP000757435"/>
    </source>
</evidence>
<dbReference type="InterPro" id="IPR050834">
    <property type="entry name" value="Glycosyltransf_2"/>
</dbReference>
<dbReference type="CDD" id="cd00761">
    <property type="entry name" value="Glyco_tranf_GTA_type"/>
    <property type="match status" value="1"/>
</dbReference>
<dbReference type="GO" id="GO:0044010">
    <property type="term" value="P:single-species biofilm formation"/>
    <property type="evidence" value="ECO:0007669"/>
    <property type="project" value="TreeGrafter"/>
</dbReference>
<sequence>MAKYHCAVIIPTKNAMPGLSRVMDKVLNQKVPWNYEVIVIDSGSRDGTKDYIRGLDRVRLIEIAPGDFGHGKTRNLGIAAADAEFVALLTHDAEPVDEHWLANLVATAEKDSRIAGVFGRHVANDTASPFTKNDLDRHFQGFLHHPLIVHRDLDLVRYEADQGWRQLLHFYSDNNSLMRKSVWQMFPYPDVEFAEDQLWARSIIEAGYAKAYAPNAVVYHSHDYSFSEQLKRAFDESRNFKKYFGYALSSKFLSALSSMGKLSIQAFRQKLDEQYGTVSFKHRLERAGQRVALVAGHFLGANHEKLPRLMTGRLSLDKRLFKA</sequence>